<proteinExistence type="predicted"/>
<reference evidence="1 2" key="1">
    <citation type="submission" date="2017-09" db="EMBL/GenBank/DDBJ databases">
        <title>Depth-based differentiation of microbial function through sediment-hosted aquifers and enrichment of novel symbionts in the deep terrestrial subsurface.</title>
        <authorList>
            <person name="Probst A.J."/>
            <person name="Ladd B."/>
            <person name="Jarett J.K."/>
            <person name="Geller-Mcgrath D.E."/>
            <person name="Sieber C.M."/>
            <person name="Emerson J.B."/>
            <person name="Anantharaman K."/>
            <person name="Thomas B.C."/>
            <person name="Malmstrom R."/>
            <person name="Stieglmeier M."/>
            <person name="Klingl A."/>
            <person name="Woyke T."/>
            <person name="Ryan C.M."/>
            <person name="Banfield J.F."/>
        </authorList>
    </citation>
    <scope>NUCLEOTIDE SEQUENCE [LARGE SCALE GENOMIC DNA]</scope>
    <source>
        <strain evidence="1">CG11_big_fil_rev_8_21_14_0_20_45_26</strain>
    </source>
</reference>
<evidence type="ECO:0000313" key="1">
    <source>
        <dbReference type="EMBL" id="PIQ86404.1"/>
    </source>
</evidence>
<evidence type="ECO:0000313" key="2">
    <source>
        <dbReference type="Proteomes" id="UP000230859"/>
    </source>
</evidence>
<accession>A0A2H0LRV9</accession>
<organism evidence="1 2">
    <name type="scientific">Candidatus Abzuiibacterium crystallinum</name>
    <dbReference type="NCBI Taxonomy" id="1974748"/>
    <lineage>
        <taxon>Bacteria</taxon>
        <taxon>Pseudomonadati</taxon>
        <taxon>Candidatus Omnitrophota</taxon>
        <taxon>Candidatus Abzuiibacterium</taxon>
    </lineage>
</organism>
<dbReference type="AlphaFoldDB" id="A0A2H0LRV9"/>
<comment type="caution">
    <text evidence="1">The sequence shown here is derived from an EMBL/GenBank/DDBJ whole genome shotgun (WGS) entry which is preliminary data.</text>
</comment>
<sequence length="274" mass="30799">MNQTERELTICSLLIPVLERRKQEKLTIASKPDAVERNQKAVDFLIRGASGDYVTEHTLIESHPGRMQDDALFVRLLQPLEKSLENALPLPGSYHLYVEFGAVEGAKKEKAIREAIESWIRAKASTLEVSSPQTAPRHFISDIPAGAPFRVSLYRWPTSEGGFFIGRFEPKDLEKKRMERIEQALKQKCPKLQFAKSDSKATRSILVFESNDIAISNYPAIGNAFASAMIHQRNDKPDEVYLVENGIVWILKDGNVIFPEVNQPGPYFSSGSLV</sequence>
<dbReference type="EMBL" id="PCVY01000044">
    <property type="protein sequence ID" value="PIQ86404.1"/>
    <property type="molecule type" value="Genomic_DNA"/>
</dbReference>
<name>A0A2H0LRV9_9BACT</name>
<dbReference type="Proteomes" id="UP000230859">
    <property type="component" value="Unassembled WGS sequence"/>
</dbReference>
<protein>
    <submittedName>
        <fullName evidence="1">Uncharacterized protein</fullName>
    </submittedName>
</protein>
<gene>
    <name evidence="1" type="ORF">COV74_04920</name>
</gene>